<organism evidence="2 3">
    <name type="scientific">Suillus discolor</name>
    <dbReference type="NCBI Taxonomy" id="1912936"/>
    <lineage>
        <taxon>Eukaryota</taxon>
        <taxon>Fungi</taxon>
        <taxon>Dikarya</taxon>
        <taxon>Basidiomycota</taxon>
        <taxon>Agaricomycotina</taxon>
        <taxon>Agaricomycetes</taxon>
        <taxon>Agaricomycetidae</taxon>
        <taxon>Boletales</taxon>
        <taxon>Suillineae</taxon>
        <taxon>Suillaceae</taxon>
        <taxon>Suillus</taxon>
    </lineage>
</organism>
<reference evidence="2" key="1">
    <citation type="journal article" date="2020" name="New Phytol.">
        <title>Comparative genomics reveals dynamic genome evolution in host specialist ectomycorrhizal fungi.</title>
        <authorList>
            <person name="Lofgren L.A."/>
            <person name="Nguyen N.H."/>
            <person name="Vilgalys R."/>
            <person name="Ruytinx J."/>
            <person name="Liao H.L."/>
            <person name="Branco S."/>
            <person name="Kuo A."/>
            <person name="LaButti K."/>
            <person name="Lipzen A."/>
            <person name="Andreopoulos W."/>
            <person name="Pangilinan J."/>
            <person name="Riley R."/>
            <person name="Hundley H."/>
            <person name="Na H."/>
            <person name="Barry K."/>
            <person name="Grigoriev I.V."/>
            <person name="Stajich J.E."/>
            <person name="Kennedy P.G."/>
        </authorList>
    </citation>
    <scope>NUCLEOTIDE SEQUENCE</scope>
    <source>
        <strain evidence="2">FC423</strain>
    </source>
</reference>
<name>A0A9P7F2I5_9AGAM</name>
<dbReference type="EMBL" id="JABBWM010000051">
    <property type="protein sequence ID" value="KAG2101346.1"/>
    <property type="molecule type" value="Genomic_DNA"/>
</dbReference>
<comment type="caution">
    <text evidence="2">The sequence shown here is derived from an EMBL/GenBank/DDBJ whole genome shotgun (WGS) entry which is preliminary data.</text>
</comment>
<proteinExistence type="predicted"/>
<dbReference type="GeneID" id="64700442"/>
<feature type="compositionally biased region" description="Polar residues" evidence="1">
    <location>
        <begin position="161"/>
        <end position="183"/>
    </location>
</feature>
<dbReference type="RefSeq" id="XP_041289824.1">
    <property type="nucleotide sequence ID" value="XM_041438183.1"/>
</dbReference>
<feature type="region of interest" description="Disordered" evidence="1">
    <location>
        <begin position="155"/>
        <end position="183"/>
    </location>
</feature>
<evidence type="ECO:0000256" key="1">
    <source>
        <dbReference type="SAM" id="MobiDB-lite"/>
    </source>
</evidence>
<dbReference type="Proteomes" id="UP000823399">
    <property type="component" value="Unassembled WGS sequence"/>
</dbReference>
<evidence type="ECO:0000313" key="2">
    <source>
        <dbReference type="EMBL" id="KAG2101346.1"/>
    </source>
</evidence>
<accession>A0A9P7F2I5</accession>
<keyword evidence="3" id="KW-1185">Reference proteome</keyword>
<evidence type="ECO:0000313" key="3">
    <source>
        <dbReference type="Proteomes" id="UP000823399"/>
    </source>
</evidence>
<dbReference type="AlphaFoldDB" id="A0A9P7F2I5"/>
<gene>
    <name evidence="2" type="ORF">F5147DRAFT_709217</name>
</gene>
<dbReference type="OrthoDB" id="2676754at2759"/>
<sequence length="275" mass="30610">MVDALVLQDWGLIDESNSAELRNDLPMVRGGRTEYSLLNSTLDAMLDTKAIATKNQVRVPGLTKLLDMYFQTVAQGKHVRTQSFWKRMIWKAGDWHGSQDEFKENCKAVWDLAHHTSSIVHRYADESKAGIARVSIRRRRSLDELVDQAGPDLVQRHNQHGDTATTRRSTPPNTGVVAQSSSITTNTLSEETIRNIAEMRAPKTVKQLIYRRLSGRISQIVNRFHARNVGPSRGAAPTVNVGGKNNRGTAINTHPTEVEWNGADDFDGISDNGSL</sequence>
<feature type="region of interest" description="Disordered" evidence="1">
    <location>
        <begin position="228"/>
        <end position="252"/>
    </location>
</feature>
<protein>
    <submittedName>
        <fullName evidence="2">Uncharacterized protein</fullName>
    </submittedName>
</protein>